<comment type="caution">
    <text evidence="1">The sequence shown here is derived from an EMBL/GenBank/DDBJ whole genome shotgun (WGS) entry which is preliminary data.</text>
</comment>
<dbReference type="Proteomes" id="UP001054945">
    <property type="component" value="Unassembled WGS sequence"/>
</dbReference>
<protein>
    <submittedName>
        <fullName evidence="1">Uncharacterized protein</fullName>
    </submittedName>
</protein>
<reference evidence="1 2" key="1">
    <citation type="submission" date="2021-06" db="EMBL/GenBank/DDBJ databases">
        <title>Caerostris extrusa draft genome.</title>
        <authorList>
            <person name="Kono N."/>
            <person name="Arakawa K."/>
        </authorList>
    </citation>
    <scope>NUCLEOTIDE SEQUENCE [LARGE SCALE GENOMIC DNA]</scope>
</reference>
<accession>A0AAV4UFP6</accession>
<evidence type="ECO:0000313" key="2">
    <source>
        <dbReference type="Proteomes" id="UP001054945"/>
    </source>
</evidence>
<organism evidence="1 2">
    <name type="scientific">Caerostris extrusa</name>
    <name type="common">Bark spider</name>
    <name type="synonym">Caerostris bankana</name>
    <dbReference type="NCBI Taxonomy" id="172846"/>
    <lineage>
        <taxon>Eukaryota</taxon>
        <taxon>Metazoa</taxon>
        <taxon>Ecdysozoa</taxon>
        <taxon>Arthropoda</taxon>
        <taxon>Chelicerata</taxon>
        <taxon>Arachnida</taxon>
        <taxon>Araneae</taxon>
        <taxon>Araneomorphae</taxon>
        <taxon>Entelegynae</taxon>
        <taxon>Araneoidea</taxon>
        <taxon>Araneidae</taxon>
        <taxon>Caerostris</taxon>
    </lineage>
</organism>
<sequence length="114" mass="12725">MLFQQNHSIKHLVATVAKEKKTTEGTLLGTAAHSSSIHPKTIKYFVSSPQPILTTPVGEQRAVFSHHCREKTFSGLPNPDCKAVKKRLAFKSISNPLPHFAFFLLSAFAFRYTL</sequence>
<proteinExistence type="predicted"/>
<keyword evidence="2" id="KW-1185">Reference proteome</keyword>
<dbReference type="AlphaFoldDB" id="A0AAV4UFP6"/>
<evidence type="ECO:0000313" key="1">
    <source>
        <dbReference type="EMBL" id="GIY56525.1"/>
    </source>
</evidence>
<dbReference type="EMBL" id="BPLR01012776">
    <property type="protein sequence ID" value="GIY56525.1"/>
    <property type="molecule type" value="Genomic_DNA"/>
</dbReference>
<name>A0AAV4UFP6_CAEEX</name>
<gene>
    <name evidence="1" type="ORF">CEXT_260501</name>
</gene>